<reference evidence="2" key="1">
    <citation type="submission" date="2019-02" db="EMBL/GenBank/DDBJ databases">
        <title>Draft genome sequence of Sphaerospermopsis reniformis NIES-1949.</title>
        <authorList>
            <person name="Yamaguchi H."/>
            <person name="Suzuki S."/>
            <person name="Kawachi M."/>
        </authorList>
    </citation>
    <scope>NUCLEOTIDE SEQUENCE [LARGE SCALE GENOMIC DNA]</scope>
    <source>
        <strain evidence="2">NIES-1949</strain>
    </source>
</reference>
<gene>
    <name evidence="1" type="ORF">SR1949_22030</name>
</gene>
<dbReference type="Pfam" id="PF21893">
    <property type="entry name" value="DUF6918"/>
    <property type="match status" value="1"/>
</dbReference>
<organism evidence="1 2">
    <name type="scientific">Sphaerospermopsis reniformis</name>
    <dbReference type="NCBI Taxonomy" id="531300"/>
    <lineage>
        <taxon>Bacteria</taxon>
        <taxon>Bacillati</taxon>
        <taxon>Cyanobacteriota</taxon>
        <taxon>Cyanophyceae</taxon>
        <taxon>Nostocales</taxon>
        <taxon>Aphanizomenonaceae</taxon>
        <taxon>Sphaerospermopsis</taxon>
    </lineage>
</organism>
<protein>
    <submittedName>
        <fullName evidence="1">Uncharacterized protein</fullName>
    </submittedName>
</protein>
<dbReference type="AlphaFoldDB" id="A0A479ZZT9"/>
<comment type="caution">
    <text evidence="1">The sequence shown here is derived from an EMBL/GenBank/DDBJ whole genome shotgun (WGS) entry which is preliminary data.</text>
</comment>
<name>A0A479ZZT9_9CYAN</name>
<keyword evidence="2" id="KW-1185">Reference proteome</keyword>
<dbReference type="RefSeq" id="WP_096570138.1">
    <property type="nucleotide sequence ID" value="NZ_BJCE01000062.1"/>
</dbReference>
<dbReference type="EMBL" id="BJCE01000062">
    <property type="protein sequence ID" value="GCL37096.1"/>
    <property type="molecule type" value="Genomic_DNA"/>
</dbReference>
<dbReference type="Proteomes" id="UP000300142">
    <property type="component" value="Unassembled WGS sequence"/>
</dbReference>
<proteinExistence type="predicted"/>
<evidence type="ECO:0000313" key="1">
    <source>
        <dbReference type="EMBL" id="GCL37096.1"/>
    </source>
</evidence>
<accession>A0A479ZZT9</accession>
<evidence type="ECO:0000313" key="2">
    <source>
        <dbReference type="Proteomes" id="UP000300142"/>
    </source>
</evidence>
<sequence length="145" mass="15559">MALIDGLADDNKRQTLLVDLTNLLDTQVAATSGISGMAIKTGYAVIKGISPGYCAGAIERLLPESFAALEPIWEEGLNTGDAVGYLSQNRSRTADLLLSITDIRIQKSSNSTIKGVYNKLRSSVKKNVEDAVPSLAQVIDKYTKN</sequence>
<dbReference type="InterPro" id="IPR054211">
    <property type="entry name" value="DUF6918"/>
</dbReference>